<dbReference type="EMBL" id="JANQDX010000018">
    <property type="protein sequence ID" value="KAL0905932.1"/>
    <property type="molecule type" value="Genomic_DNA"/>
</dbReference>
<protein>
    <submittedName>
        <fullName evidence="1">Uncharacterized protein</fullName>
    </submittedName>
</protein>
<dbReference type="Proteomes" id="UP001552299">
    <property type="component" value="Unassembled WGS sequence"/>
</dbReference>
<comment type="caution">
    <text evidence="1">The sequence shown here is derived from an EMBL/GenBank/DDBJ whole genome shotgun (WGS) entry which is preliminary data.</text>
</comment>
<proteinExistence type="predicted"/>
<name>A0ABD0U1W1_DENTH</name>
<organism evidence="1 2">
    <name type="scientific">Dendrobium thyrsiflorum</name>
    <name type="common">Pinecone-like raceme dendrobium</name>
    <name type="synonym">Orchid</name>
    <dbReference type="NCBI Taxonomy" id="117978"/>
    <lineage>
        <taxon>Eukaryota</taxon>
        <taxon>Viridiplantae</taxon>
        <taxon>Streptophyta</taxon>
        <taxon>Embryophyta</taxon>
        <taxon>Tracheophyta</taxon>
        <taxon>Spermatophyta</taxon>
        <taxon>Magnoliopsida</taxon>
        <taxon>Liliopsida</taxon>
        <taxon>Asparagales</taxon>
        <taxon>Orchidaceae</taxon>
        <taxon>Epidendroideae</taxon>
        <taxon>Malaxideae</taxon>
        <taxon>Dendrobiinae</taxon>
        <taxon>Dendrobium</taxon>
    </lineage>
</organism>
<dbReference type="AlphaFoldDB" id="A0ABD0U1W1"/>
<evidence type="ECO:0000313" key="1">
    <source>
        <dbReference type="EMBL" id="KAL0905932.1"/>
    </source>
</evidence>
<accession>A0ABD0U1W1</accession>
<reference evidence="1 2" key="1">
    <citation type="journal article" date="2024" name="Plant Biotechnol. J.">
        <title>Dendrobium thyrsiflorum genome and its molecular insights into genes involved in important horticultural traits.</title>
        <authorList>
            <person name="Chen B."/>
            <person name="Wang J.Y."/>
            <person name="Zheng P.J."/>
            <person name="Li K.L."/>
            <person name="Liang Y.M."/>
            <person name="Chen X.F."/>
            <person name="Zhang C."/>
            <person name="Zhao X."/>
            <person name="He X."/>
            <person name="Zhang G.Q."/>
            <person name="Liu Z.J."/>
            <person name="Xu Q."/>
        </authorList>
    </citation>
    <scope>NUCLEOTIDE SEQUENCE [LARGE SCALE GENOMIC DNA]</scope>
    <source>
        <strain evidence="1">GZMU011</strain>
    </source>
</reference>
<keyword evidence="2" id="KW-1185">Reference proteome</keyword>
<evidence type="ECO:0000313" key="2">
    <source>
        <dbReference type="Proteomes" id="UP001552299"/>
    </source>
</evidence>
<sequence>MKLPSTWSLRSDCCTQLRLRLGRLFYCFLKQKNSVLQSNKKVVLNEAFIVVFGESPRFHDSNRRPRV</sequence>
<gene>
    <name evidence="1" type="ORF">M5K25_024385</name>
</gene>